<dbReference type="HOGENOM" id="CLU_128222_0_0_14"/>
<dbReference type="STRING" id="1276229.SSYRP_v1c06790"/>
<evidence type="ECO:0008006" key="3">
    <source>
        <dbReference type="Google" id="ProtNLM"/>
    </source>
</evidence>
<name>R4UEC3_9MOLU</name>
<dbReference type="KEGG" id="ssyr:SSYRP_v1c06790"/>
<keyword evidence="2" id="KW-1185">Reference proteome</keyword>
<organism evidence="1 2">
    <name type="scientific">Spiroplasma syrphidicola EA-1</name>
    <dbReference type="NCBI Taxonomy" id="1276229"/>
    <lineage>
        <taxon>Bacteria</taxon>
        <taxon>Bacillati</taxon>
        <taxon>Mycoplasmatota</taxon>
        <taxon>Mollicutes</taxon>
        <taxon>Entomoplasmatales</taxon>
        <taxon>Spiroplasmataceae</taxon>
        <taxon>Spiroplasma</taxon>
    </lineage>
</organism>
<dbReference type="RefSeq" id="WP_016340912.1">
    <property type="nucleotide sequence ID" value="NC_021284.1"/>
</dbReference>
<evidence type="ECO:0000313" key="1">
    <source>
        <dbReference type="EMBL" id="AGM26269.1"/>
    </source>
</evidence>
<reference evidence="1 2" key="1">
    <citation type="journal article" date="2013" name="Genome Biol. Evol.">
        <title>Complete genomes of two dipteran-associated spiroplasmas provided insights into the origin, dynamics, and impacts of viral invasion in spiroplasma.</title>
        <authorList>
            <person name="Ku C."/>
            <person name="Lo W.S."/>
            <person name="Chen L.L."/>
            <person name="Kuo C.H."/>
        </authorList>
    </citation>
    <scope>NUCLEOTIDE SEQUENCE [LARGE SCALE GENOMIC DNA]</scope>
    <source>
        <strain evidence="1">EA-1</strain>
    </source>
</reference>
<dbReference type="OrthoDB" id="388892at2"/>
<protein>
    <recommendedName>
        <fullName evidence="3">DUF177 domain-containing protein</fullName>
    </recommendedName>
</protein>
<dbReference type="EMBL" id="CP005078">
    <property type="protein sequence ID" value="AGM26269.1"/>
    <property type="molecule type" value="Genomic_DNA"/>
</dbReference>
<dbReference type="Proteomes" id="UP000013963">
    <property type="component" value="Chromosome"/>
</dbReference>
<proteinExistence type="predicted"/>
<sequence>MIYKKADFINSPVINFTENLTTIENLENYSPNIRDGKNLTATGIIKYNAELDAIEVKAKISGELVIEDSRTLKLFLYPITLEWNDYYSFKFYQKTDINYLKEQNFDIIKYAWDEIIINIPINLSENSDTIISGDSSWQVLSEEDFESYLAKQEDSRWNKLQELWEQKIKEGK</sequence>
<evidence type="ECO:0000313" key="2">
    <source>
        <dbReference type="Proteomes" id="UP000013963"/>
    </source>
</evidence>
<gene>
    <name evidence="1" type="ORF">SSYRP_v1c06790</name>
</gene>
<dbReference type="eggNOG" id="COG1399">
    <property type="taxonomic scope" value="Bacteria"/>
</dbReference>
<dbReference type="PATRIC" id="fig|1276229.3.peg.674"/>
<dbReference type="AlphaFoldDB" id="R4UEC3"/>
<accession>R4UEC3</accession>